<evidence type="ECO:0000256" key="1">
    <source>
        <dbReference type="ARBA" id="ARBA00022737"/>
    </source>
</evidence>
<dbReference type="SUPFAM" id="SSF141571">
    <property type="entry name" value="Pentapeptide repeat-like"/>
    <property type="match status" value="1"/>
</dbReference>
<dbReference type="EMBL" id="CP003190">
    <property type="protein sequence ID" value="AGL83945.1"/>
    <property type="molecule type" value="Genomic_DNA"/>
</dbReference>
<dbReference type="PANTHER" id="PTHR47485:SF1">
    <property type="entry name" value="THYLAKOID LUMENAL 17.4 KDA PROTEIN, CHLOROPLASTIC"/>
    <property type="match status" value="1"/>
</dbReference>
<dbReference type="Pfam" id="PF13599">
    <property type="entry name" value="Pentapeptide_4"/>
    <property type="match status" value="1"/>
</dbReference>
<dbReference type="KEGG" id="pprc:PFLCHA0_c21740"/>
<dbReference type="Gene3D" id="2.160.20.80">
    <property type="entry name" value="E3 ubiquitin-protein ligase SopA"/>
    <property type="match status" value="1"/>
</dbReference>
<dbReference type="eggNOG" id="COG1357">
    <property type="taxonomic scope" value="Bacteria"/>
</dbReference>
<gene>
    <name evidence="2" type="ORF">PFLCHA0_c21740</name>
</gene>
<evidence type="ECO:0000313" key="3">
    <source>
        <dbReference type="Proteomes" id="UP000013940"/>
    </source>
</evidence>
<accession>A0A2C9EJZ6</accession>
<proteinExistence type="predicted"/>
<sequence>MQAHDAYFTIDAEALQDRSLAELAAGQPLPLRCAGLDLRGQDLSRISLPGAWFERCLLTGADLTAANLINTRWNSCRGGQANLRSAVLTDARFERCDLNNTQWQRSKVAHASFDGCKLTGAHFGDVSALGLSFSDCLLNSAMLSGISFYKSQLHNIDFSEAHLTYCDFRKAVFVDGGSLSMARVNNARFDDADLREASLHGLRLVDAKLFKGAIISRSQAGMLLAGLGLTVL</sequence>
<keyword evidence="1" id="KW-0677">Repeat</keyword>
<name>A0A2C9EJZ6_PSEPH</name>
<dbReference type="Pfam" id="PF00805">
    <property type="entry name" value="Pentapeptide"/>
    <property type="match status" value="2"/>
</dbReference>
<protein>
    <submittedName>
        <fullName evidence="2">Putative pentapeptide repeat family protein</fullName>
    </submittedName>
</protein>
<dbReference type="HOGENOM" id="CLU_033401_5_4_6"/>
<dbReference type="InterPro" id="IPR001646">
    <property type="entry name" value="5peptide_repeat"/>
</dbReference>
<dbReference type="AlphaFoldDB" id="A0A2C9EJZ6"/>
<evidence type="ECO:0000313" key="2">
    <source>
        <dbReference type="EMBL" id="AGL83945.1"/>
    </source>
</evidence>
<organism evidence="2 3">
    <name type="scientific">Pseudomonas protegens (strain DSM 19095 / LMG 27888 / CFBP 6595 / CHA0)</name>
    <dbReference type="NCBI Taxonomy" id="1124983"/>
    <lineage>
        <taxon>Bacteria</taxon>
        <taxon>Pseudomonadati</taxon>
        <taxon>Pseudomonadota</taxon>
        <taxon>Gammaproteobacteria</taxon>
        <taxon>Pseudomonadales</taxon>
        <taxon>Pseudomonadaceae</taxon>
        <taxon>Pseudomonas</taxon>
    </lineage>
</organism>
<dbReference type="Proteomes" id="UP000013940">
    <property type="component" value="Chromosome"/>
</dbReference>
<dbReference type="PANTHER" id="PTHR47485">
    <property type="entry name" value="THYLAKOID LUMENAL 17.4 KDA PROTEIN, CHLOROPLASTIC"/>
    <property type="match status" value="1"/>
</dbReference>
<reference evidence="3" key="1">
    <citation type="journal article" date="2014" name="Genome Announc.">
        <title>Full-genome sequence of the plant growth-promoting bacterium Pseudomonas protegens CHA0.</title>
        <authorList>
            <person name="Jousset A."/>
            <person name="Schuldes J."/>
            <person name="Keel C."/>
            <person name="Maurhofer M."/>
            <person name="Daniel R."/>
            <person name="Scheu S."/>
            <person name="Thuermer A."/>
        </authorList>
    </citation>
    <scope>NUCLEOTIDE SEQUENCE [LARGE SCALE GENOMIC DNA]</scope>
    <source>
        <strain evidence="3">DSM 19095 / LMG 27888 / CFBP 6595 / CHA0</strain>
    </source>
</reference>
<dbReference type="GeneID" id="57475169"/>
<dbReference type="RefSeq" id="WP_015634928.1">
    <property type="nucleotide sequence ID" value="NC_021237.1"/>
</dbReference>